<dbReference type="Gene3D" id="1.10.150.240">
    <property type="entry name" value="Putative phosphatase, domain 2"/>
    <property type="match status" value="2"/>
</dbReference>
<dbReference type="FunFam" id="3.40.50.1000:FF:000055">
    <property type="entry name" value="Haloacid dehalogenase-like hydrolase family protein"/>
    <property type="match status" value="1"/>
</dbReference>
<dbReference type="SUPFAM" id="SSF52972">
    <property type="entry name" value="ITPase-like"/>
    <property type="match status" value="1"/>
</dbReference>
<dbReference type="Gene3D" id="3.40.50.1000">
    <property type="entry name" value="HAD superfamily/HAD-like"/>
    <property type="match status" value="1"/>
</dbReference>
<keyword evidence="2" id="KW-0472">Membrane</keyword>
<dbReference type="SFLD" id="SFLDS00003">
    <property type="entry name" value="Haloacid_Dehalogenase"/>
    <property type="match status" value="1"/>
</dbReference>
<reference evidence="3 4" key="1">
    <citation type="submission" date="2016-02" db="EMBL/GenBank/DDBJ databases">
        <title>Genome analysis of coral dinoflagellate symbionts highlights evolutionary adaptations to a symbiotic lifestyle.</title>
        <authorList>
            <person name="Aranda M."/>
            <person name="Li Y."/>
            <person name="Liew Y.J."/>
            <person name="Baumgarten S."/>
            <person name="Simakov O."/>
            <person name="Wilson M."/>
            <person name="Piel J."/>
            <person name="Ashoor H."/>
            <person name="Bougouffa S."/>
            <person name="Bajic V.B."/>
            <person name="Ryu T."/>
            <person name="Ravasi T."/>
            <person name="Bayer T."/>
            <person name="Micklem G."/>
            <person name="Kim H."/>
            <person name="Bhak J."/>
            <person name="Lajeunesse T.C."/>
            <person name="Voolstra C.R."/>
        </authorList>
    </citation>
    <scope>NUCLEOTIDE SEQUENCE [LARGE SCALE GENOMIC DNA]</scope>
    <source>
        <strain evidence="3 4">CCMP2467</strain>
    </source>
</reference>
<gene>
    <name evidence="3" type="primary">GPP1</name>
    <name evidence="3" type="ORF">AK812_SmicGene25400</name>
</gene>
<dbReference type="InterPro" id="IPR023198">
    <property type="entry name" value="PGP-like_dom2"/>
</dbReference>
<dbReference type="Pfam" id="PF00702">
    <property type="entry name" value="Hydrolase"/>
    <property type="match status" value="1"/>
</dbReference>
<accession>A0A1Q9DC31</accession>
<keyword evidence="1" id="KW-0378">Hydrolase</keyword>
<dbReference type="InterPro" id="IPR036412">
    <property type="entry name" value="HAD-like_sf"/>
</dbReference>
<name>A0A1Q9DC31_SYMMI</name>
<sequence length="661" mass="73361">METGEAAQKRPKGSTTVLLGSSSKWRRAIFAQHFPECGSDYLSPDIDEKAIRAEKPEEMCLAIARAKADALAPKVKDRDVLLVCMDQVVSCDGQIREKPETEAEARQFLESYRQGKHASFINGMVVLNASTGRCASSLNSSKAFWKIFPDEVVDALIKKGDLFTCAGGVVVEDELLQPYLRCIEGTEDSVQGLPLKPLRMLLARAQAPAVTHVIFDMDGLLLDTESSYSVAQQEILDRWNRKFTWDLKAKMMGKKVERILSRLSLARVTGGQAKAMESGFELANHQVAGLVFLVPILVALAFYVRRSLPGKLKNRGSFEHEDPANAQSMSERRRDFCRIVATKRDLWVFTVEERQAGRFLPIDFPPGMSPETGDPAAEKVCYQKLKWWLQQELGRIPGAIDLGMTSQWAVVDRIMYFISASPGFDFVMQHKVPPRILQPKYLVLISKGGQVRVAWFAFVSNNPEPGATSGPFVVADISPCEHACGEKALDACQICIDELELSDLVSAEDFLAERERRLEVLFAKAALMPGVERLVRHLHRSGVPMAVATSSHRRHYDLKTSLHRELFGLMHHVVTGDQVSKSKPDPQIFNHAASLFDGMPAADTILVFEDAPSGVEAGLAAGMQVCHVPDINLSRDLCGQAHCELLSLEDFRPEEWGLPSF</sequence>
<comment type="caution">
    <text evidence="3">The sequence shown here is derived from an EMBL/GenBank/DDBJ whole genome shotgun (WGS) entry which is preliminary data.</text>
</comment>
<feature type="transmembrane region" description="Helical" evidence="2">
    <location>
        <begin position="287"/>
        <end position="304"/>
    </location>
</feature>
<dbReference type="PANTHER" id="PTHR18901:SF38">
    <property type="entry name" value="PSEUDOURIDINE-5'-PHOSPHATASE"/>
    <property type="match status" value="1"/>
</dbReference>
<keyword evidence="2" id="KW-0812">Transmembrane</keyword>
<dbReference type="Proteomes" id="UP000186817">
    <property type="component" value="Unassembled WGS sequence"/>
</dbReference>
<dbReference type="HAMAP" id="MF_00528">
    <property type="entry name" value="Maf"/>
    <property type="match status" value="1"/>
</dbReference>
<evidence type="ECO:0000313" key="3">
    <source>
        <dbReference type="EMBL" id="OLP92774.1"/>
    </source>
</evidence>
<proteinExistence type="inferred from homology"/>
<dbReference type="Gene3D" id="3.90.950.10">
    <property type="match status" value="1"/>
</dbReference>
<dbReference type="EMBL" id="LSRX01000607">
    <property type="protein sequence ID" value="OLP92774.1"/>
    <property type="molecule type" value="Genomic_DNA"/>
</dbReference>
<dbReference type="OrthoDB" id="10267058at2759"/>
<dbReference type="NCBIfam" id="TIGR01509">
    <property type="entry name" value="HAD-SF-IA-v3"/>
    <property type="match status" value="1"/>
</dbReference>
<evidence type="ECO:0000256" key="2">
    <source>
        <dbReference type="SAM" id="Phobius"/>
    </source>
</evidence>
<dbReference type="InterPro" id="IPR023214">
    <property type="entry name" value="HAD_sf"/>
</dbReference>
<dbReference type="GO" id="GO:0047429">
    <property type="term" value="F:nucleoside triphosphate diphosphatase activity"/>
    <property type="evidence" value="ECO:0007669"/>
    <property type="project" value="InterPro"/>
</dbReference>
<keyword evidence="4" id="KW-1185">Reference proteome</keyword>
<protein>
    <submittedName>
        <fullName evidence="3">(DL)-glycerol-3-phosphatase 1</fullName>
    </submittedName>
</protein>
<dbReference type="PANTHER" id="PTHR18901">
    <property type="entry name" value="2-DEOXYGLUCOSE-6-PHOSPHATE PHOSPHATASE 2"/>
    <property type="match status" value="1"/>
</dbReference>
<evidence type="ECO:0000313" key="4">
    <source>
        <dbReference type="Proteomes" id="UP000186817"/>
    </source>
</evidence>
<dbReference type="GO" id="GO:0016791">
    <property type="term" value="F:phosphatase activity"/>
    <property type="evidence" value="ECO:0007669"/>
    <property type="project" value="TreeGrafter"/>
</dbReference>
<dbReference type="SUPFAM" id="SSF56784">
    <property type="entry name" value="HAD-like"/>
    <property type="match status" value="2"/>
</dbReference>
<dbReference type="AlphaFoldDB" id="A0A1Q9DC31"/>
<evidence type="ECO:0000256" key="1">
    <source>
        <dbReference type="ARBA" id="ARBA00022801"/>
    </source>
</evidence>
<dbReference type="InterPro" id="IPR003697">
    <property type="entry name" value="Maf-like"/>
</dbReference>
<dbReference type="SFLD" id="SFLDG01129">
    <property type="entry name" value="C1.5:_HAD__Beta-PGM__Phosphata"/>
    <property type="match status" value="1"/>
</dbReference>
<organism evidence="3 4">
    <name type="scientific">Symbiodinium microadriaticum</name>
    <name type="common">Dinoflagellate</name>
    <name type="synonym">Zooxanthella microadriatica</name>
    <dbReference type="NCBI Taxonomy" id="2951"/>
    <lineage>
        <taxon>Eukaryota</taxon>
        <taxon>Sar</taxon>
        <taxon>Alveolata</taxon>
        <taxon>Dinophyceae</taxon>
        <taxon>Suessiales</taxon>
        <taxon>Symbiodiniaceae</taxon>
        <taxon>Symbiodinium</taxon>
    </lineage>
</organism>
<dbReference type="Pfam" id="PF02545">
    <property type="entry name" value="Maf"/>
    <property type="match status" value="1"/>
</dbReference>
<keyword evidence="2" id="KW-1133">Transmembrane helix</keyword>
<dbReference type="InterPro" id="IPR006439">
    <property type="entry name" value="HAD-SF_hydro_IA"/>
</dbReference>
<dbReference type="InterPro" id="IPR029001">
    <property type="entry name" value="ITPase-like_fam"/>
</dbReference>